<accession>A0ABZ1LL45</accession>
<proteinExistence type="predicted"/>
<dbReference type="Pfam" id="PF14200">
    <property type="entry name" value="RicinB_lectin_2"/>
    <property type="match status" value="1"/>
</dbReference>
<dbReference type="EMBL" id="CP108188">
    <property type="protein sequence ID" value="WTR74088.1"/>
    <property type="molecule type" value="Genomic_DNA"/>
</dbReference>
<feature type="chain" id="PRO_5046252481" evidence="1">
    <location>
        <begin position="29"/>
        <end position="220"/>
    </location>
</feature>
<evidence type="ECO:0000313" key="4">
    <source>
        <dbReference type="Proteomes" id="UP001622594"/>
    </source>
</evidence>
<dbReference type="CDD" id="cd00161">
    <property type="entry name" value="beta-trefoil_Ricin-like"/>
    <property type="match status" value="1"/>
</dbReference>
<reference evidence="3 4" key="1">
    <citation type="submission" date="2022-10" db="EMBL/GenBank/DDBJ databases">
        <title>The complete genomes of actinobacterial strains from the NBC collection.</title>
        <authorList>
            <person name="Joergensen T.S."/>
            <person name="Alvarez Arevalo M."/>
            <person name="Sterndorff E.B."/>
            <person name="Faurdal D."/>
            <person name="Vuksanovic O."/>
            <person name="Mourched A.-S."/>
            <person name="Charusanti P."/>
            <person name="Shaw S."/>
            <person name="Blin K."/>
            <person name="Weber T."/>
        </authorList>
    </citation>
    <scope>NUCLEOTIDE SEQUENCE [LARGE SCALE GENOMIC DNA]</scope>
    <source>
        <strain evidence="3 4">NBC_00123</strain>
    </source>
</reference>
<dbReference type="PROSITE" id="PS50231">
    <property type="entry name" value="RICIN_B_LECTIN"/>
    <property type="match status" value="1"/>
</dbReference>
<keyword evidence="1" id="KW-0732">Signal</keyword>
<dbReference type="InterPro" id="IPR000772">
    <property type="entry name" value="Ricin_B_lectin"/>
</dbReference>
<dbReference type="InterPro" id="IPR035992">
    <property type="entry name" value="Ricin_B-like_lectins"/>
</dbReference>
<keyword evidence="4" id="KW-1185">Reference proteome</keyword>
<evidence type="ECO:0000313" key="3">
    <source>
        <dbReference type="EMBL" id="WTR74088.1"/>
    </source>
</evidence>
<gene>
    <name evidence="3" type="ORF">OG814_34785</name>
</gene>
<dbReference type="RefSeq" id="WP_327160609.1">
    <property type="nucleotide sequence ID" value="NZ_CP108062.1"/>
</dbReference>
<organism evidence="3 4">
    <name type="scientific">Streptomyces zaomyceticus</name>
    <dbReference type="NCBI Taxonomy" id="68286"/>
    <lineage>
        <taxon>Bacteria</taxon>
        <taxon>Bacillati</taxon>
        <taxon>Actinomycetota</taxon>
        <taxon>Actinomycetes</taxon>
        <taxon>Kitasatosporales</taxon>
        <taxon>Streptomycetaceae</taxon>
        <taxon>Streptomyces</taxon>
    </lineage>
</organism>
<evidence type="ECO:0000259" key="2">
    <source>
        <dbReference type="Pfam" id="PF14200"/>
    </source>
</evidence>
<evidence type="ECO:0000256" key="1">
    <source>
        <dbReference type="SAM" id="SignalP"/>
    </source>
</evidence>
<feature type="signal peptide" evidence="1">
    <location>
        <begin position="1"/>
        <end position="28"/>
    </location>
</feature>
<dbReference type="SUPFAM" id="SSF50370">
    <property type="entry name" value="Ricin B-like lectins"/>
    <property type="match status" value="1"/>
</dbReference>
<protein>
    <submittedName>
        <fullName evidence="3">RICIN domain-containing protein</fullName>
    </submittedName>
</protein>
<dbReference type="Proteomes" id="UP001622594">
    <property type="component" value="Chromosome"/>
</dbReference>
<feature type="domain" description="Ricin B lectin" evidence="2">
    <location>
        <begin position="76"/>
        <end position="149"/>
    </location>
</feature>
<sequence length="220" mass="22655">MISQRVRAALAVGAGVTALVVATVTAQAAQAATADPPTPAQRVVPDTPAAKAAAAARAAVNAQTVATRSLRTAGAPEYVRFAAEHSGKCLTIANGSVANGARAVQSTCAPGADHQVFKLLPVGDSTFVLQGKQSGRCLTSSTAADWKTGQQWCTDDESQQWKLVSTRPADGIPRFELRLVEQLEFCVTVASVSPNEGAPTYIGACGGVSAARWSMETVTS</sequence>
<name>A0ABZ1LL45_9ACTN</name>
<dbReference type="Gene3D" id="2.80.10.50">
    <property type="match status" value="1"/>
</dbReference>